<organism evidence="9 10">
    <name type="scientific">Candidatus Roizmanbacteria bacterium GW2011_GWA2_32_13</name>
    <dbReference type="NCBI Taxonomy" id="1618475"/>
    <lineage>
        <taxon>Bacteria</taxon>
        <taxon>Candidatus Roizmaniibacteriota</taxon>
    </lineage>
</organism>
<keyword evidence="1 5" id="KW-0699">rRNA-binding</keyword>
<dbReference type="EMBL" id="LBOK01000005">
    <property type="protein sequence ID" value="KKP37245.1"/>
    <property type="molecule type" value="Genomic_DNA"/>
</dbReference>
<dbReference type="InterPro" id="IPR020056">
    <property type="entry name" value="Rbsml_bL25/Gln-tRNA_synth_N"/>
</dbReference>
<comment type="subunit">
    <text evidence="5">Part of the 50S ribosomal subunit; part of the 5S rRNA/L5/L18/L25 subcomplex. Contacts the 5S rRNA. Binds to the 5S rRNA independently of L5 and L18.</text>
</comment>
<dbReference type="PANTHER" id="PTHR33284">
    <property type="entry name" value="RIBOSOMAL PROTEIN L25/GLN-TRNA SYNTHETASE, ANTI-CODON-BINDING DOMAIN-CONTAINING PROTEIN"/>
    <property type="match status" value="1"/>
</dbReference>
<comment type="similarity">
    <text evidence="5">Belongs to the bacterial ribosomal protein bL25 family. CTC subfamily.</text>
</comment>
<name>A0A0G0BEH6_9BACT</name>
<protein>
    <recommendedName>
        <fullName evidence="5">Large ribosomal subunit protein bL25</fullName>
    </recommendedName>
    <alternativeName>
        <fullName evidence="5">General stress protein CTC</fullName>
    </alternativeName>
</protein>
<evidence type="ECO:0000259" key="7">
    <source>
        <dbReference type="Pfam" id="PF01386"/>
    </source>
</evidence>
<dbReference type="Proteomes" id="UP000034349">
    <property type="component" value="Unassembled WGS sequence"/>
</dbReference>
<reference evidence="9 10" key="1">
    <citation type="journal article" date="2015" name="Nature">
        <title>rRNA introns, odd ribosomes, and small enigmatic genomes across a large radiation of phyla.</title>
        <authorList>
            <person name="Brown C.T."/>
            <person name="Hug L.A."/>
            <person name="Thomas B.C."/>
            <person name="Sharon I."/>
            <person name="Castelle C.J."/>
            <person name="Singh A."/>
            <person name="Wilkins M.J."/>
            <person name="Williams K.H."/>
            <person name="Banfield J.F."/>
        </authorList>
    </citation>
    <scope>NUCLEOTIDE SEQUENCE [LARGE SCALE GENOMIC DNA]</scope>
</reference>
<dbReference type="Pfam" id="PF14693">
    <property type="entry name" value="Ribosomal_TL5_C"/>
    <property type="match status" value="1"/>
</dbReference>
<dbReference type="AlphaFoldDB" id="A0A0G0BEH6"/>
<sequence length="216" mass="24234">MLDKIKIKAKTRDKSKKNNFLRKSGFVPAVLYGKGIKTESIEVNENEFKKAFLKAESQVIELDINGENNSVLIYDTQKDPLTGHILHIDFYKVSKDKKVHTEIALEFTGTSPAVKDFGGVLVINLRQLSVNALPDKLVPHIEISLDNLLAIGDEIKIKDIKLPDGITTDLDLEQGIVSIMEPRAEEKVETKEPVLEGVKEEIKQGEEKNEDVEDNK</sequence>
<keyword evidence="4 5" id="KW-0687">Ribonucleoprotein</keyword>
<dbReference type="GO" id="GO:0003735">
    <property type="term" value="F:structural constituent of ribosome"/>
    <property type="evidence" value="ECO:0007669"/>
    <property type="project" value="InterPro"/>
</dbReference>
<dbReference type="Gene3D" id="2.40.240.10">
    <property type="entry name" value="Ribosomal Protein L25, Chain P"/>
    <property type="match status" value="1"/>
</dbReference>
<dbReference type="InterPro" id="IPR001021">
    <property type="entry name" value="Ribosomal_bL25_long"/>
</dbReference>
<dbReference type="InterPro" id="IPR020930">
    <property type="entry name" value="Ribosomal_uL5_bac-type"/>
</dbReference>
<evidence type="ECO:0000256" key="1">
    <source>
        <dbReference type="ARBA" id="ARBA00022730"/>
    </source>
</evidence>
<gene>
    <name evidence="5" type="primary">rplY</name>
    <name evidence="5" type="synonym">ctc</name>
    <name evidence="9" type="ORF">UR23_C0005G0025</name>
</gene>
<dbReference type="InterPro" id="IPR037121">
    <property type="entry name" value="Ribosomal_bL25_C"/>
</dbReference>
<comment type="caution">
    <text evidence="9">The sequence shown here is derived from an EMBL/GenBank/DDBJ whole genome shotgun (WGS) entry which is preliminary data.</text>
</comment>
<dbReference type="InterPro" id="IPR029751">
    <property type="entry name" value="Ribosomal_L25_dom"/>
</dbReference>
<evidence type="ECO:0000313" key="10">
    <source>
        <dbReference type="Proteomes" id="UP000034349"/>
    </source>
</evidence>
<keyword evidence="2 5" id="KW-0694">RNA-binding</keyword>
<dbReference type="GO" id="GO:0006412">
    <property type="term" value="P:translation"/>
    <property type="evidence" value="ECO:0007669"/>
    <property type="project" value="UniProtKB-UniRule"/>
</dbReference>
<dbReference type="NCBIfam" id="TIGR00731">
    <property type="entry name" value="bL25_bact_ctc"/>
    <property type="match status" value="1"/>
</dbReference>
<proteinExistence type="inferred from homology"/>
<evidence type="ECO:0000259" key="8">
    <source>
        <dbReference type="Pfam" id="PF14693"/>
    </source>
</evidence>
<keyword evidence="3 5" id="KW-0689">Ribosomal protein</keyword>
<dbReference type="SUPFAM" id="SSF50715">
    <property type="entry name" value="Ribosomal protein L25-like"/>
    <property type="match status" value="1"/>
</dbReference>
<evidence type="ECO:0000256" key="4">
    <source>
        <dbReference type="ARBA" id="ARBA00023274"/>
    </source>
</evidence>
<dbReference type="GO" id="GO:0008097">
    <property type="term" value="F:5S rRNA binding"/>
    <property type="evidence" value="ECO:0007669"/>
    <property type="project" value="InterPro"/>
</dbReference>
<dbReference type="CDD" id="cd00495">
    <property type="entry name" value="Ribosomal_L25_TL5_CTC"/>
    <property type="match status" value="1"/>
</dbReference>
<dbReference type="GO" id="GO:0022625">
    <property type="term" value="C:cytosolic large ribosomal subunit"/>
    <property type="evidence" value="ECO:0007669"/>
    <property type="project" value="TreeGrafter"/>
</dbReference>
<dbReference type="HAMAP" id="MF_01334">
    <property type="entry name" value="Ribosomal_bL25_CTC"/>
    <property type="match status" value="1"/>
</dbReference>
<feature type="domain" description="Large ribosomal subunit protein bL25 L25" evidence="7">
    <location>
        <begin position="7"/>
        <end position="90"/>
    </location>
</feature>
<evidence type="ECO:0000256" key="5">
    <source>
        <dbReference type="HAMAP-Rule" id="MF_01334"/>
    </source>
</evidence>
<feature type="domain" description="Large ribosomal subunit protein bL25 beta" evidence="8">
    <location>
        <begin position="98"/>
        <end position="183"/>
    </location>
</feature>
<dbReference type="Gene3D" id="2.170.120.20">
    <property type="entry name" value="Ribosomal protein L25, beta domain"/>
    <property type="match status" value="1"/>
</dbReference>
<evidence type="ECO:0000256" key="2">
    <source>
        <dbReference type="ARBA" id="ARBA00022884"/>
    </source>
</evidence>
<dbReference type="InterPro" id="IPR020057">
    <property type="entry name" value="Ribosomal_bL25_b-dom"/>
</dbReference>
<feature type="region of interest" description="Disordered" evidence="6">
    <location>
        <begin position="187"/>
        <end position="216"/>
    </location>
</feature>
<dbReference type="Pfam" id="PF01386">
    <property type="entry name" value="Ribosomal_L25p"/>
    <property type="match status" value="1"/>
</dbReference>
<feature type="compositionally biased region" description="Basic and acidic residues" evidence="6">
    <location>
        <begin position="187"/>
        <end position="207"/>
    </location>
</feature>
<accession>A0A0G0BEH6</accession>
<dbReference type="InterPro" id="IPR011035">
    <property type="entry name" value="Ribosomal_bL25/Gln-tRNA_synth"/>
</dbReference>
<comment type="function">
    <text evidence="5">This is one of the proteins that binds to the 5S RNA in the ribosome where it forms part of the central protuberance.</text>
</comment>
<evidence type="ECO:0000256" key="3">
    <source>
        <dbReference type="ARBA" id="ARBA00022980"/>
    </source>
</evidence>
<evidence type="ECO:0000313" key="9">
    <source>
        <dbReference type="EMBL" id="KKP37245.1"/>
    </source>
</evidence>
<evidence type="ECO:0000256" key="6">
    <source>
        <dbReference type="SAM" id="MobiDB-lite"/>
    </source>
</evidence>
<dbReference type="PANTHER" id="PTHR33284:SF1">
    <property type="entry name" value="RIBOSOMAL PROTEIN L25_GLN-TRNA SYNTHETASE, ANTI-CODON-BINDING DOMAIN-CONTAINING PROTEIN"/>
    <property type="match status" value="1"/>
</dbReference>